<sequence length="723" mass="79212">MNATKTLWKDPAQSTTWPPFRALNKLLALGMMLLATFLQPAYADAPQLNTLKEISFAGLPGNQVQITFELGQSVSNPASFTIDNPARIAFDLPATRSELAKRSQPIGIGPAKSVTAVEVKGRTRIVLNLFEMVPYETRVDGNKIIVVLGNQGQRIASSSPVTSASATTGDQAPAASIEPSVTGVDFRRGEQGEGRIVVSLSDPSIPVDMRQESGKIILEFSGATLPEELERRLDVTDFATPVKLVDTERRGDKVRMEITPIGEYEHLAYQSDNQFTVEIRKITKEEKEQLQKDKFGYTGERLSLNFQDIEVRSVLQLLSDFTGQNIVVSDSVTGNLSLRMQNVPWDQALDIVLKTKGLAKRENGNVILIAPGEEIAAREKLELESLKQIEELAPLYSDLIQVNYAKAVDLSELLSNEDSSQLSERGKVSVDERTNTLLVLDTSDKLQQVRRLVSRLDIPVRQVLIESRIVLANNDFARELGVRFGLSHNSVGRDNETLFVVGGKQPGDVNYADTVTGFEVNGTGSGENLEGLLVDLPVSNPSGALGIALGKIGSNLLALELSAMQLEDRGEVISSPRVITSNQQEAFIQQGVEIPYQRASSSGATSIAFKEAVLQLKVTPQITPDDRIIMDLRVNKDSVGTIFAGVPSIDTRRIQTRVLVDNGETLVLGGIYEQERGKEAERVPFFGELPGVGWMFRTERTLNEKSEMLIFVTPKIIKQGASL</sequence>
<feature type="region of interest" description="Disordered" evidence="7">
    <location>
        <begin position="157"/>
        <end position="179"/>
    </location>
</feature>
<keyword evidence="4" id="KW-0653">Protein transport</keyword>
<dbReference type="InterPro" id="IPR038591">
    <property type="entry name" value="NolW-like_sf"/>
</dbReference>
<evidence type="ECO:0000256" key="1">
    <source>
        <dbReference type="ARBA" id="ARBA00004370"/>
    </source>
</evidence>
<evidence type="ECO:0000256" key="6">
    <source>
        <dbReference type="ARBA" id="ARBA00023237"/>
    </source>
</evidence>
<dbReference type="Pfam" id="PF07660">
    <property type="entry name" value="STN"/>
    <property type="match status" value="1"/>
</dbReference>
<dbReference type="Gene3D" id="2.60.40.3470">
    <property type="match status" value="1"/>
</dbReference>
<dbReference type="Gene3D" id="2.60.40.3500">
    <property type="match status" value="1"/>
</dbReference>
<keyword evidence="6" id="KW-0998">Cell outer membrane</keyword>
<feature type="domain" description="Secretin/TonB short N-terminal" evidence="8">
    <location>
        <begin position="324"/>
        <end position="372"/>
    </location>
</feature>
<dbReference type="Gene3D" id="3.30.1370.130">
    <property type="match status" value="1"/>
</dbReference>
<evidence type="ECO:0000256" key="3">
    <source>
        <dbReference type="ARBA" id="ARBA00022729"/>
    </source>
</evidence>
<keyword evidence="5" id="KW-0472">Membrane</keyword>
<evidence type="ECO:0000259" key="8">
    <source>
        <dbReference type="SMART" id="SM00965"/>
    </source>
</evidence>
<dbReference type="InterPro" id="IPR051808">
    <property type="entry name" value="Type_IV_pilus_biogenesis"/>
</dbReference>
<reference evidence="9" key="1">
    <citation type="submission" date="2018-06" db="EMBL/GenBank/DDBJ databases">
        <authorList>
            <person name="Zhirakovskaya E."/>
        </authorList>
    </citation>
    <scope>NUCLEOTIDE SEQUENCE</scope>
</reference>
<evidence type="ECO:0000313" key="9">
    <source>
        <dbReference type="EMBL" id="VAW79070.1"/>
    </source>
</evidence>
<dbReference type="EMBL" id="UOFN01000106">
    <property type="protein sequence ID" value="VAW79070.1"/>
    <property type="molecule type" value="Genomic_DNA"/>
</dbReference>
<dbReference type="InterPro" id="IPR001775">
    <property type="entry name" value="GspD/PilQ"/>
</dbReference>
<name>A0A3B0YQT6_9ZZZZ</name>
<dbReference type="PANTHER" id="PTHR30604">
    <property type="entry name" value="PROTEIN TRANSPORT PROTEIN HOFQ"/>
    <property type="match status" value="1"/>
</dbReference>
<organism evidence="9">
    <name type="scientific">hydrothermal vent metagenome</name>
    <dbReference type="NCBI Taxonomy" id="652676"/>
    <lineage>
        <taxon>unclassified sequences</taxon>
        <taxon>metagenomes</taxon>
        <taxon>ecological metagenomes</taxon>
    </lineage>
</organism>
<evidence type="ECO:0000256" key="7">
    <source>
        <dbReference type="SAM" id="MobiDB-lite"/>
    </source>
</evidence>
<dbReference type="Gene3D" id="3.30.1370.120">
    <property type="match status" value="1"/>
</dbReference>
<evidence type="ECO:0000256" key="2">
    <source>
        <dbReference type="ARBA" id="ARBA00022448"/>
    </source>
</evidence>
<dbReference type="InterPro" id="IPR013355">
    <property type="entry name" value="Pilus_4_PilQ"/>
</dbReference>
<dbReference type="PRINTS" id="PR00811">
    <property type="entry name" value="BCTERIALGSPD"/>
</dbReference>
<dbReference type="Pfam" id="PF11741">
    <property type="entry name" value="AMIN"/>
    <property type="match status" value="2"/>
</dbReference>
<dbReference type="GO" id="GO:0009306">
    <property type="term" value="P:protein secretion"/>
    <property type="evidence" value="ECO:0007669"/>
    <property type="project" value="InterPro"/>
</dbReference>
<dbReference type="GO" id="GO:0019867">
    <property type="term" value="C:outer membrane"/>
    <property type="evidence" value="ECO:0007669"/>
    <property type="project" value="InterPro"/>
</dbReference>
<evidence type="ECO:0000256" key="5">
    <source>
        <dbReference type="ARBA" id="ARBA00023136"/>
    </source>
</evidence>
<comment type="subcellular location">
    <subcellularLocation>
        <location evidence="1">Membrane</location>
    </subcellularLocation>
</comment>
<protein>
    <submittedName>
        <fullName evidence="9">Type IV pilus biogenesis protein PilQ</fullName>
    </submittedName>
</protein>
<gene>
    <name evidence="9" type="ORF">MNBD_GAMMA15-2588</name>
</gene>
<dbReference type="InterPro" id="IPR021731">
    <property type="entry name" value="AMIN_dom"/>
</dbReference>
<dbReference type="SMART" id="SM00965">
    <property type="entry name" value="STN"/>
    <property type="match status" value="1"/>
</dbReference>
<proteinExistence type="predicted"/>
<dbReference type="PANTHER" id="PTHR30604:SF1">
    <property type="entry name" value="DNA UTILIZATION PROTEIN HOFQ"/>
    <property type="match status" value="1"/>
</dbReference>
<keyword evidence="2" id="KW-0813">Transport</keyword>
<evidence type="ECO:0000256" key="4">
    <source>
        <dbReference type="ARBA" id="ARBA00022927"/>
    </source>
</evidence>
<dbReference type="NCBIfam" id="TIGR02515">
    <property type="entry name" value="IV_pilus_PilQ"/>
    <property type="match status" value="1"/>
</dbReference>
<dbReference type="Pfam" id="PF00263">
    <property type="entry name" value="Secretin"/>
    <property type="match status" value="1"/>
</dbReference>
<dbReference type="InterPro" id="IPR005644">
    <property type="entry name" value="NolW-like"/>
</dbReference>
<keyword evidence="3" id="KW-0732">Signal</keyword>
<dbReference type="Pfam" id="PF03958">
    <property type="entry name" value="Secretin_N"/>
    <property type="match status" value="1"/>
</dbReference>
<feature type="compositionally biased region" description="Low complexity" evidence="7">
    <location>
        <begin position="157"/>
        <end position="168"/>
    </location>
</feature>
<dbReference type="InterPro" id="IPR004846">
    <property type="entry name" value="T2SS/T3SS_dom"/>
</dbReference>
<dbReference type="InterPro" id="IPR011662">
    <property type="entry name" value="Secretin/TonB_short_N"/>
</dbReference>
<dbReference type="AlphaFoldDB" id="A0A3B0YQT6"/>
<accession>A0A3B0YQT6</accession>